<dbReference type="SUPFAM" id="SSF49584">
    <property type="entry name" value="Periplasmic chaperone C-domain"/>
    <property type="match status" value="1"/>
</dbReference>
<evidence type="ECO:0000256" key="5">
    <source>
        <dbReference type="ARBA" id="ARBA00022764"/>
    </source>
</evidence>
<dbReference type="SUPFAM" id="SSF49354">
    <property type="entry name" value="PapD-like"/>
    <property type="match status" value="1"/>
</dbReference>
<keyword evidence="7" id="KW-0393">Immunoglobulin domain</keyword>
<dbReference type="InterPro" id="IPR001829">
    <property type="entry name" value="Pili_assmbl_chaperone_bac"/>
</dbReference>
<dbReference type="PROSITE" id="PS00635">
    <property type="entry name" value="PILI_CHAPERONE"/>
    <property type="match status" value="1"/>
</dbReference>
<reference evidence="12 13" key="1">
    <citation type="submission" date="2016-09" db="EMBL/GenBank/DDBJ databases">
        <title>Serratia marcescens MSU-97 and epiphytic antimycotic-producing bacteria.</title>
        <authorList>
            <person name="Matilla M.A."/>
        </authorList>
    </citation>
    <scope>NUCLEOTIDE SEQUENCE [LARGE SCALE GENOMIC DNA]</scope>
    <source>
        <strain evidence="12 13">MSU-97</strain>
    </source>
</reference>
<evidence type="ECO:0000256" key="3">
    <source>
        <dbReference type="ARBA" id="ARBA00022558"/>
    </source>
</evidence>
<protein>
    <submittedName>
        <fullName evidence="12">Pilus assembly protein PapD</fullName>
    </submittedName>
</protein>
<keyword evidence="4 9" id="KW-0732">Signal</keyword>
<dbReference type="FunFam" id="2.60.40.10:FF:000458">
    <property type="entry name" value="Molecular chaperone FimC"/>
    <property type="match status" value="1"/>
</dbReference>
<evidence type="ECO:0000313" key="13">
    <source>
        <dbReference type="Proteomes" id="UP000185770"/>
    </source>
</evidence>
<evidence type="ECO:0000256" key="2">
    <source>
        <dbReference type="ARBA" id="ARBA00007399"/>
    </source>
</evidence>
<evidence type="ECO:0000256" key="6">
    <source>
        <dbReference type="ARBA" id="ARBA00023186"/>
    </source>
</evidence>
<name>A0A1Q4P4B0_SERMA</name>
<dbReference type="InterPro" id="IPR036316">
    <property type="entry name" value="Pili_assmbl_chap_C_dom_sf"/>
</dbReference>
<gene>
    <name evidence="12" type="ORF">BHU62_05730</name>
</gene>
<dbReference type="GO" id="GO:0071555">
    <property type="term" value="P:cell wall organization"/>
    <property type="evidence" value="ECO:0007669"/>
    <property type="project" value="InterPro"/>
</dbReference>
<feature type="signal peptide" evidence="9">
    <location>
        <begin position="1"/>
        <end position="23"/>
    </location>
</feature>
<dbReference type="Proteomes" id="UP000185770">
    <property type="component" value="Unassembled WGS sequence"/>
</dbReference>
<dbReference type="InterPro" id="IPR016148">
    <property type="entry name" value="Pili_assmbl_chaperone_C"/>
</dbReference>
<feature type="domain" description="Pili assembly chaperone C-terminal" evidence="11">
    <location>
        <begin position="171"/>
        <end position="234"/>
    </location>
</feature>
<dbReference type="AlphaFoldDB" id="A0A1Q4P4B0"/>
<dbReference type="PANTHER" id="PTHR30251">
    <property type="entry name" value="PILUS ASSEMBLY CHAPERONE"/>
    <property type="match status" value="1"/>
</dbReference>
<dbReference type="Pfam" id="PF02753">
    <property type="entry name" value="PapD_C"/>
    <property type="match status" value="1"/>
</dbReference>
<dbReference type="InterPro" id="IPR050643">
    <property type="entry name" value="Periplasmic_pilus_chap"/>
</dbReference>
<evidence type="ECO:0000256" key="9">
    <source>
        <dbReference type="SAM" id="SignalP"/>
    </source>
</evidence>
<evidence type="ECO:0000256" key="7">
    <source>
        <dbReference type="ARBA" id="ARBA00023319"/>
    </source>
</evidence>
<dbReference type="PANTHER" id="PTHR30251:SF2">
    <property type="entry name" value="FIMBRIAL CHAPERONE YADV-RELATED"/>
    <property type="match status" value="1"/>
</dbReference>
<proteinExistence type="inferred from homology"/>
<dbReference type="RefSeq" id="WP_073529626.1">
    <property type="nucleotide sequence ID" value="NZ_MJAO01000004.1"/>
</dbReference>
<dbReference type="PRINTS" id="PR00969">
    <property type="entry name" value="CHAPERONPILI"/>
</dbReference>
<evidence type="ECO:0000256" key="8">
    <source>
        <dbReference type="RuleBase" id="RU003918"/>
    </source>
</evidence>
<evidence type="ECO:0000256" key="1">
    <source>
        <dbReference type="ARBA" id="ARBA00004418"/>
    </source>
</evidence>
<feature type="domain" description="Pili assembly chaperone N-terminal" evidence="10">
    <location>
        <begin position="25"/>
        <end position="149"/>
    </location>
</feature>
<comment type="caution">
    <text evidence="12">The sequence shown here is derived from an EMBL/GenBank/DDBJ whole genome shotgun (WGS) entry which is preliminary data.</text>
</comment>
<dbReference type="InterPro" id="IPR018046">
    <property type="entry name" value="Pili_assmbl_chaperone_CS"/>
</dbReference>
<evidence type="ECO:0000259" key="10">
    <source>
        <dbReference type="Pfam" id="PF00345"/>
    </source>
</evidence>
<dbReference type="InterPro" id="IPR008962">
    <property type="entry name" value="PapD-like_sf"/>
</dbReference>
<comment type="subcellular location">
    <subcellularLocation>
        <location evidence="1 8">Periplasm</location>
    </subcellularLocation>
</comment>
<dbReference type="InterPro" id="IPR013783">
    <property type="entry name" value="Ig-like_fold"/>
</dbReference>
<keyword evidence="5" id="KW-0574">Periplasm</keyword>
<keyword evidence="3" id="KW-1029">Fimbrium biogenesis</keyword>
<accession>A0A1Q4P4B0</accession>
<evidence type="ECO:0000313" key="12">
    <source>
        <dbReference type="EMBL" id="OKB67938.1"/>
    </source>
</evidence>
<comment type="similarity">
    <text evidence="2 8">Belongs to the periplasmic pilus chaperone family.</text>
</comment>
<evidence type="ECO:0000256" key="4">
    <source>
        <dbReference type="ARBA" id="ARBA00022729"/>
    </source>
</evidence>
<dbReference type="GO" id="GO:0030288">
    <property type="term" value="C:outer membrane-bounded periplasmic space"/>
    <property type="evidence" value="ECO:0007669"/>
    <property type="project" value="InterPro"/>
</dbReference>
<dbReference type="Pfam" id="PF00345">
    <property type="entry name" value="PapD_N"/>
    <property type="match status" value="1"/>
</dbReference>
<dbReference type="InterPro" id="IPR016147">
    <property type="entry name" value="Pili_assmbl_chaperone_N"/>
</dbReference>
<dbReference type="EMBL" id="MJAO01000004">
    <property type="protein sequence ID" value="OKB67938.1"/>
    <property type="molecule type" value="Genomic_DNA"/>
</dbReference>
<sequence length="242" mass="26315">MKNSFKKYSILLSAMLFSSSVFSSVIINGTRIIYPGKQREVTVQLSNNGASPALIQSWIDEGDAKTTPENSKAPFIVSPPISRVEPATGQALRVSLTTASLPQDKESLFWLNVLEIPPAPTGANNGAPENFLQVAFRTRVKLLYRPTGLAGEANDAPEKLQWRFSAAGVSVKNPTPYYVSFTEINAVVNQKRVPLAPHGDMLAPGQEKTLSFSGDSSRIADIAYTTINDFGGRVSRTKNKQK</sequence>
<dbReference type="Gene3D" id="2.60.40.10">
    <property type="entry name" value="Immunoglobulins"/>
    <property type="match status" value="2"/>
</dbReference>
<dbReference type="OrthoDB" id="9131059at2"/>
<organism evidence="12 13">
    <name type="scientific">Serratia marcescens</name>
    <dbReference type="NCBI Taxonomy" id="615"/>
    <lineage>
        <taxon>Bacteria</taxon>
        <taxon>Pseudomonadati</taxon>
        <taxon>Pseudomonadota</taxon>
        <taxon>Gammaproteobacteria</taxon>
        <taxon>Enterobacterales</taxon>
        <taxon>Yersiniaceae</taxon>
        <taxon>Serratia</taxon>
    </lineage>
</organism>
<evidence type="ECO:0000259" key="11">
    <source>
        <dbReference type="Pfam" id="PF02753"/>
    </source>
</evidence>
<feature type="chain" id="PRO_5012276080" evidence="9">
    <location>
        <begin position="24"/>
        <end position="242"/>
    </location>
</feature>
<keyword evidence="6 8" id="KW-0143">Chaperone</keyword>